<dbReference type="Gene3D" id="3.40.50.720">
    <property type="entry name" value="NAD(P)-binding Rossmann-like Domain"/>
    <property type="match status" value="1"/>
</dbReference>
<dbReference type="SUPFAM" id="SSF51735">
    <property type="entry name" value="NAD(P)-binding Rossmann-fold domains"/>
    <property type="match status" value="1"/>
</dbReference>
<dbReference type="RefSeq" id="WP_310424255.1">
    <property type="nucleotide sequence ID" value="NZ_JAVDYC010000001.1"/>
</dbReference>
<dbReference type="GO" id="GO:0050388">
    <property type="term" value="F:uronate dehydrogenase activity"/>
    <property type="evidence" value="ECO:0007669"/>
    <property type="project" value="UniProtKB-EC"/>
</dbReference>
<dbReference type="InterPro" id="IPR036291">
    <property type="entry name" value="NAD(P)-bd_dom_sf"/>
</dbReference>
<dbReference type="Pfam" id="PF01370">
    <property type="entry name" value="Epimerase"/>
    <property type="match status" value="1"/>
</dbReference>
<reference evidence="2 3" key="1">
    <citation type="submission" date="2023-07" db="EMBL/GenBank/DDBJ databases">
        <title>Sequencing the genomes of 1000 actinobacteria strains.</title>
        <authorList>
            <person name="Klenk H.-P."/>
        </authorList>
    </citation>
    <scope>NUCLEOTIDE SEQUENCE [LARGE SCALE GENOMIC DNA]</scope>
    <source>
        <strain evidence="2 3">DSM 44711</strain>
    </source>
</reference>
<comment type="caution">
    <text evidence="2">The sequence shown here is derived from an EMBL/GenBank/DDBJ whole genome shotgun (WGS) entry which is preliminary data.</text>
</comment>
<evidence type="ECO:0000313" key="3">
    <source>
        <dbReference type="Proteomes" id="UP001183629"/>
    </source>
</evidence>
<sequence>MSTVLVTGAAGTIGTLLRRAWAGTHVLHCHDVAAPTVTLPGETWSRGDVTALTVPPGVDVVVHLAANARPGVAWEELRHPNVDGTRHVFAASVAAGVRTVVFASSHHAGGGYDRDRTPGVSARWPVRPCCFYGVTKTLGESFGRYHADRDGLTVTCLRLGDVDVRPHDELALRIWLSHPDLVRAFDAALTRAPGFGTFLVSSRNSRSRWDVTEDNRLLGYAPRDDAEDYTDLVGDAVSQQDCFRGPVANPHAPGR</sequence>
<protein>
    <submittedName>
        <fullName evidence="2">Uronate dehydrogenase</fullName>
        <ecNumber evidence="2">1.1.1.203</ecNumber>
    </submittedName>
</protein>
<dbReference type="PANTHER" id="PTHR43245">
    <property type="entry name" value="BIFUNCTIONAL POLYMYXIN RESISTANCE PROTEIN ARNA"/>
    <property type="match status" value="1"/>
</dbReference>
<dbReference type="CDD" id="cd08946">
    <property type="entry name" value="SDR_e"/>
    <property type="match status" value="1"/>
</dbReference>
<organism evidence="2 3">
    <name type="scientific">Catenuloplanes niger</name>
    <dbReference type="NCBI Taxonomy" id="587534"/>
    <lineage>
        <taxon>Bacteria</taxon>
        <taxon>Bacillati</taxon>
        <taxon>Actinomycetota</taxon>
        <taxon>Actinomycetes</taxon>
        <taxon>Micromonosporales</taxon>
        <taxon>Micromonosporaceae</taxon>
        <taxon>Catenuloplanes</taxon>
    </lineage>
</organism>
<dbReference type="PANTHER" id="PTHR43245:SF55">
    <property type="entry name" value="NAD(P)-BINDING DOMAIN-CONTAINING PROTEIN"/>
    <property type="match status" value="1"/>
</dbReference>
<dbReference type="InterPro" id="IPR050177">
    <property type="entry name" value="Lipid_A_modif_metabolic_enz"/>
</dbReference>
<evidence type="ECO:0000259" key="1">
    <source>
        <dbReference type="Pfam" id="PF01370"/>
    </source>
</evidence>
<keyword evidence="2" id="KW-0560">Oxidoreductase</keyword>
<dbReference type="InterPro" id="IPR001509">
    <property type="entry name" value="Epimerase_deHydtase"/>
</dbReference>
<evidence type="ECO:0000313" key="2">
    <source>
        <dbReference type="EMBL" id="MDR7327201.1"/>
    </source>
</evidence>
<feature type="domain" description="NAD-dependent epimerase/dehydratase" evidence="1">
    <location>
        <begin position="4"/>
        <end position="161"/>
    </location>
</feature>
<dbReference type="EMBL" id="JAVDYC010000001">
    <property type="protein sequence ID" value="MDR7327201.1"/>
    <property type="molecule type" value="Genomic_DNA"/>
</dbReference>
<name>A0AAE3ZYK1_9ACTN</name>
<keyword evidence="3" id="KW-1185">Reference proteome</keyword>
<dbReference type="EC" id="1.1.1.203" evidence="2"/>
<accession>A0AAE3ZYK1</accession>
<proteinExistence type="predicted"/>
<gene>
    <name evidence="2" type="ORF">J2S44_007451</name>
</gene>
<dbReference type="Proteomes" id="UP001183629">
    <property type="component" value="Unassembled WGS sequence"/>
</dbReference>
<dbReference type="AlphaFoldDB" id="A0AAE3ZYK1"/>